<evidence type="ECO:0000313" key="1">
    <source>
        <dbReference type="EMBL" id="JAD55813.1"/>
    </source>
</evidence>
<reference evidence="1" key="1">
    <citation type="submission" date="2014-09" db="EMBL/GenBank/DDBJ databases">
        <authorList>
            <person name="Magalhaes I.L.F."/>
            <person name="Oliveira U."/>
            <person name="Santos F.R."/>
            <person name="Vidigal T.H.D.A."/>
            <person name="Brescovit A.D."/>
            <person name="Santos A.J."/>
        </authorList>
    </citation>
    <scope>NUCLEOTIDE SEQUENCE</scope>
    <source>
        <tissue evidence="1">Shoot tissue taken approximately 20 cm above the soil surface</tissue>
    </source>
</reference>
<organism evidence="1">
    <name type="scientific">Arundo donax</name>
    <name type="common">Giant reed</name>
    <name type="synonym">Donax arundinaceus</name>
    <dbReference type="NCBI Taxonomy" id="35708"/>
    <lineage>
        <taxon>Eukaryota</taxon>
        <taxon>Viridiplantae</taxon>
        <taxon>Streptophyta</taxon>
        <taxon>Embryophyta</taxon>
        <taxon>Tracheophyta</taxon>
        <taxon>Spermatophyta</taxon>
        <taxon>Magnoliopsida</taxon>
        <taxon>Liliopsida</taxon>
        <taxon>Poales</taxon>
        <taxon>Poaceae</taxon>
        <taxon>PACMAD clade</taxon>
        <taxon>Arundinoideae</taxon>
        <taxon>Arundineae</taxon>
        <taxon>Arundo</taxon>
    </lineage>
</organism>
<reference evidence="1" key="2">
    <citation type="journal article" date="2015" name="Data Brief">
        <title>Shoot transcriptome of the giant reed, Arundo donax.</title>
        <authorList>
            <person name="Barrero R.A."/>
            <person name="Guerrero F.D."/>
            <person name="Moolhuijzen P."/>
            <person name="Goolsby J.A."/>
            <person name="Tidwell J."/>
            <person name="Bellgard S.E."/>
            <person name="Bellgard M.I."/>
        </authorList>
    </citation>
    <scope>NUCLEOTIDE SEQUENCE</scope>
    <source>
        <tissue evidence="1">Shoot tissue taken approximately 20 cm above the soil surface</tissue>
    </source>
</reference>
<sequence length="34" mass="4039">MERMRALPLSWTILLMILTCVLCDESRSLRSMRL</sequence>
<accession>A0A0A9B0Y8</accession>
<proteinExistence type="predicted"/>
<protein>
    <submittedName>
        <fullName evidence="1">Uncharacterized protein</fullName>
    </submittedName>
</protein>
<dbReference type="EMBL" id="GBRH01242082">
    <property type="protein sequence ID" value="JAD55813.1"/>
    <property type="molecule type" value="Transcribed_RNA"/>
</dbReference>
<name>A0A0A9B0Y8_ARUDO</name>
<dbReference type="AlphaFoldDB" id="A0A0A9B0Y8"/>